<evidence type="ECO:0000313" key="2">
    <source>
        <dbReference type="Proteomes" id="UP000316167"/>
    </source>
</evidence>
<keyword evidence="2" id="KW-1185">Reference proteome</keyword>
<comment type="caution">
    <text evidence="1">The sequence shown here is derived from an EMBL/GenBank/DDBJ whole genome shotgun (WGS) entry which is preliminary data.</text>
</comment>
<proteinExistence type="predicted"/>
<reference evidence="1 2" key="1">
    <citation type="journal article" date="2015" name="Stand. Genomic Sci.">
        <title>Genomic Encyclopedia of Bacterial and Archaeal Type Strains, Phase III: the genomes of soil and plant-associated and newly described type strains.</title>
        <authorList>
            <person name="Whitman W.B."/>
            <person name="Woyke T."/>
            <person name="Klenk H.P."/>
            <person name="Zhou Y."/>
            <person name="Lilburn T.G."/>
            <person name="Beck B.J."/>
            <person name="De Vos P."/>
            <person name="Vandamme P."/>
            <person name="Eisen J.A."/>
            <person name="Garrity G."/>
            <person name="Hugenholtz P."/>
            <person name="Kyrpides N.C."/>
        </authorList>
    </citation>
    <scope>NUCLEOTIDE SEQUENCE [LARGE SCALE GENOMIC DNA]</scope>
    <source>
        <strain evidence="1 2">CGMCC 1.7271</strain>
    </source>
</reference>
<gene>
    <name evidence="1" type="ORF">IQ13_1010</name>
</gene>
<organism evidence="1 2">
    <name type="scientific">Lacibacter cauensis</name>
    <dbReference type="NCBI Taxonomy" id="510947"/>
    <lineage>
        <taxon>Bacteria</taxon>
        <taxon>Pseudomonadati</taxon>
        <taxon>Bacteroidota</taxon>
        <taxon>Chitinophagia</taxon>
        <taxon>Chitinophagales</taxon>
        <taxon>Chitinophagaceae</taxon>
        <taxon>Lacibacter</taxon>
    </lineage>
</organism>
<dbReference type="AlphaFoldDB" id="A0A562SX69"/>
<evidence type="ECO:0008006" key="3">
    <source>
        <dbReference type="Google" id="ProtNLM"/>
    </source>
</evidence>
<dbReference type="Gene3D" id="1.10.30.50">
    <property type="match status" value="1"/>
</dbReference>
<dbReference type="RefSeq" id="WP_144884935.1">
    <property type="nucleotide sequence ID" value="NZ_VLLE01000002.1"/>
</dbReference>
<evidence type="ECO:0000313" key="1">
    <source>
        <dbReference type="EMBL" id="TWI85841.1"/>
    </source>
</evidence>
<name>A0A562SX69_9BACT</name>
<dbReference type="EMBL" id="VLLE01000002">
    <property type="protein sequence ID" value="TWI85841.1"/>
    <property type="molecule type" value="Genomic_DNA"/>
</dbReference>
<dbReference type="Proteomes" id="UP000316167">
    <property type="component" value="Unassembled WGS sequence"/>
</dbReference>
<dbReference type="OrthoDB" id="5918473at2"/>
<sequence length="273" mass="31919">MIHINRPPAPTFLNDPSGKWVKETKEAIAHYKSGSSESFEFEMYNDARLKDELKKVFVKCAYCESIYGHVSDGDVEHFRPKGKVNEKNPQTPGYYWLANDWGNLFLACMHCNQRRKHILYGETTLTSYGKLDQFPVADESKRLLKHTHRLSKEEKVRLLINPCVDDPSKELEYEDKEAVVIPLTNKGKKSIEVFVLQRHLLVQERKKQLLLLYQQMDRVIRELVRFNNDNSAGQKKVFEDELKILLSFTEKEKPYAGMSRFFVKKFLAKNNIT</sequence>
<accession>A0A562SX69</accession>
<protein>
    <recommendedName>
        <fullName evidence="3">TIGR02646 family protein</fullName>
    </recommendedName>
</protein>